<proteinExistence type="predicted"/>
<dbReference type="PANTHER" id="PTHR46572">
    <property type="entry name" value="RHO1 GDP-GTP EXCHANGE PROTEIN 1-RELATED"/>
    <property type="match status" value="1"/>
</dbReference>
<dbReference type="Proteomes" id="UP000623467">
    <property type="component" value="Unassembled WGS sequence"/>
</dbReference>
<reference evidence="3" key="1">
    <citation type="submission" date="2020-05" db="EMBL/GenBank/DDBJ databases">
        <title>Mycena genomes resolve the evolution of fungal bioluminescence.</title>
        <authorList>
            <person name="Tsai I.J."/>
        </authorList>
    </citation>
    <scope>NUCLEOTIDE SEQUENCE</scope>
    <source>
        <strain evidence="3">160909Yilan</strain>
    </source>
</reference>
<organism evidence="3 4">
    <name type="scientific">Mycena sanguinolenta</name>
    <dbReference type="NCBI Taxonomy" id="230812"/>
    <lineage>
        <taxon>Eukaryota</taxon>
        <taxon>Fungi</taxon>
        <taxon>Dikarya</taxon>
        <taxon>Basidiomycota</taxon>
        <taxon>Agaricomycotina</taxon>
        <taxon>Agaricomycetes</taxon>
        <taxon>Agaricomycetidae</taxon>
        <taxon>Agaricales</taxon>
        <taxon>Marasmiineae</taxon>
        <taxon>Mycenaceae</taxon>
        <taxon>Mycena</taxon>
    </lineage>
</organism>
<name>A0A8H6Z0C8_9AGAR</name>
<dbReference type="PANTHER" id="PTHR46572:SF2">
    <property type="entry name" value="RHO1 GDP-GTP EXCHANGE PROTEIN 1-RELATED"/>
    <property type="match status" value="1"/>
</dbReference>
<dbReference type="Pfam" id="PF00780">
    <property type="entry name" value="CNH"/>
    <property type="match status" value="1"/>
</dbReference>
<protein>
    <submittedName>
        <fullName evidence="3">RhoGEF Rgf2</fullName>
    </submittedName>
</protein>
<feature type="domain" description="CNH" evidence="2">
    <location>
        <begin position="31"/>
        <end position="108"/>
    </location>
</feature>
<dbReference type="AlphaFoldDB" id="A0A8H6Z0C8"/>
<comment type="caution">
    <text evidence="3">The sequence shown here is derived from an EMBL/GenBank/DDBJ whole genome shotgun (WGS) entry which is preliminary data.</text>
</comment>
<dbReference type="GO" id="GO:0005085">
    <property type="term" value="F:guanyl-nucleotide exchange factor activity"/>
    <property type="evidence" value="ECO:0007669"/>
    <property type="project" value="UniProtKB-KW"/>
</dbReference>
<evidence type="ECO:0000256" key="1">
    <source>
        <dbReference type="ARBA" id="ARBA00022658"/>
    </source>
</evidence>
<gene>
    <name evidence="3" type="ORF">MSAN_00664900</name>
</gene>
<dbReference type="OrthoDB" id="2272012at2759"/>
<accession>A0A8H6Z0C8</accession>
<evidence type="ECO:0000313" key="3">
    <source>
        <dbReference type="EMBL" id="KAF7370335.1"/>
    </source>
</evidence>
<evidence type="ECO:0000259" key="2">
    <source>
        <dbReference type="Pfam" id="PF00780"/>
    </source>
</evidence>
<keyword evidence="4" id="KW-1185">Reference proteome</keyword>
<sequence>MAPQVFVGVALNEGFSQANKVNCAAIYNPGRIVYGTEDGVYLQEMKNDPVKVLTLNDVSQVDVLDDNQFLLVLSERQVLAFPLNALDPVNPNAGLKHAIHISTNTSFF</sequence>
<dbReference type="EMBL" id="JACAZH010000004">
    <property type="protein sequence ID" value="KAF7370335.1"/>
    <property type="molecule type" value="Genomic_DNA"/>
</dbReference>
<evidence type="ECO:0000313" key="4">
    <source>
        <dbReference type="Proteomes" id="UP000623467"/>
    </source>
</evidence>
<dbReference type="InterPro" id="IPR052233">
    <property type="entry name" value="Rho-type_GEFs"/>
</dbReference>
<keyword evidence="1" id="KW-0344">Guanine-nucleotide releasing factor</keyword>
<dbReference type="InterPro" id="IPR001180">
    <property type="entry name" value="CNH_dom"/>
</dbReference>